<evidence type="ECO:0000256" key="7">
    <source>
        <dbReference type="ARBA" id="ARBA00023136"/>
    </source>
</evidence>
<dbReference type="RefSeq" id="WP_182558486.1">
    <property type="nucleotide sequence ID" value="NZ_JACGWT010000001.1"/>
</dbReference>
<dbReference type="PANTHER" id="PTHR31686">
    <property type="match status" value="1"/>
</dbReference>
<dbReference type="Gene3D" id="1.50.10.150">
    <property type="entry name" value="Voltage-dependent anion channel"/>
    <property type="match status" value="1"/>
</dbReference>
<dbReference type="GO" id="GO:0005886">
    <property type="term" value="C:plasma membrane"/>
    <property type="evidence" value="ECO:0007669"/>
    <property type="project" value="UniProtKB-SubCell"/>
</dbReference>
<dbReference type="InterPro" id="IPR038665">
    <property type="entry name" value="Voltage-dep_anion_channel_sf"/>
</dbReference>
<keyword evidence="6 9" id="KW-1133">Transmembrane helix</keyword>
<protein>
    <submittedName>
        <fullName evidence="10">C4-dicarboxylate transporter/malic acid transport protein</fullName>
    </submittedName>
</protein>
<keyword evidence="7 9" id="KW-0472">Membrane</keyword>
<evidence type="ECO:0000256" key="5">
    <source>
        <dbReference type="ARBA" id="ARBA00022692"/>
    </source>
</evidence>
<feature type="transmembrane region" description="Helical" evidence="9">
    <location>
        <begin position="187"/>
        <end position="208"/>
    </location>
</feature>
<dbReference type="Pfam" id="PF03595">
    <property type="entry name" value="SLAC1"/>
    <property type="match status" value="1"/>
</dbReference>
<dbReference type="AlphaFoldDB" id="A0A7W3IPL6"/>
<feature type="transmembrane region" description="Helical" evidence="9">
    <location>
        <begin position="331"/>
        <end position="352"/>
    </location>
</feature>
<feature type="transmembrane region" description="Helical" evidence="9">
    <location>
        <begin position="358"/>
        <end position="379"/>
    </location>
</feature>
<keyword evidence="5 9" id="KW-0812">Transmembrane</keyword>
<comment type="subcellular location">
    <subcellularLocation>
        <location evidence="1">Cell membrane</location>
        <topology evidence="1">Multi-pass membrane protein</topology>
    </subcellularLocation>
</comment>
<sequence>MAITTAREASYDTTSGAPEPARHAAPNRRFRRGSFLRDLEGQPTFGHIGPNWFASVMGTGIVANAAATLPVQVPGLLVFARAIWVLDVLLLAVVLTATAVHWLRHGERARAHLDHPVMSHFYGAPAMGLMTVGAGALLVGQPVIGTHPAVVMDAVLWTAGTALGLWTAVAVPFRAFTGHEVKADSAFGGWLMPVVPPMVSAATGPLLIAHLPAGQARTTLLLGCYVMFGLTLMVSVVMITMIWSRLVHHKVGAAAAVPTLWIVLGPLGQSITAAHNLGEKAPALLPAPYGTAFHALGLVYGVPMWGFALLWGALALAITIRTARQHLPFSLTWWSFTFPVGTVVTGTSGLAAATGLDLFTGAAVLFYLGLLTAWATVFVRTARGAWAGRLLKAV</sequence>
<name>A0A7W3IPL6_9ACTN</name>
<evidence type="ECO:0000313" key="11">
    <source>
        <dbReference type="Proteomes" id="UP000523079"/>
    </source>
</evidence>
<comment type="caution">
    <text evidence="10">The sequence shown here is derived from an EMBL/GenBank/DDBJ whole genome shotgun (WGS) entry which is preliminary data.</text>
</comment>
<dbReference type="CDD" id="cd09320">
    <property type="entry name" value="TDT_like_2"/>
    <property type="match status" value="1"/>
</dbReference>
<feature type="transmembrane region" description="Helical" evidence="9">
    <location>
        <begin position="220"/>
        <end position="244"/>
    </location>
</feature>
<evidence type="ECO:0000256" key="9">
    <source>
        <dbReference type="SAM" id="Phobius"/>
    </source>
</evidence>
<feature type="region of interest" description="Disordered" evidence="8">
    <location>
        <begin position="1"/>
        <end position="24"/>
    </location>
</feature>
<gene>
    <name evidence="10" type="ORF">FHX74_000500</name>
</gene>
<feature type="transmembrane region" description="Helical" evidence="9">
    <location>
        <begin position="251"/>
        <end position="272"/>
    </location>
</feature>
<dbReference type="InterPro" id="IPR004695">
    <property type="entry name" value="SLAC1/Mae1/Ssu1/TehA"/>
</dbReference>
<evidence type="ECO:0000256" key="8">
    <source>
        <dbReference type="SAM" id="MobiDB-lite"/>
    </source>
</evidence>
<keyword evidence="3" id="KW-0813">Transport</keyword>
<feature type="transmembrane region" description="Helical" evidence="9">
    <location>
        <begin position="78"/>
        <end position="100"/>
    </location>
</feature>
<evidence type="ECO:0000313" key="10">
    <source>
        <dbReference type="EMBL" id="MBA8792906.1"/>
    </source>
</evidence>
<dbReference type="Proteomes" id="UP000523079">
    <property type="component" value="Unassembled WGS sequence"/>
</dbReference>
<feature type="transmembrane region" description="Helical" evidence="9">
    <location>
        <begin position="156"/>
        <end position="175"/>
    </location>
</feature>
<evidence type="ECO:0000256" key="1">
    <source>
        <dbReference type="ARBA" id="ARBA00004651"/>
    </source>
</evidence>
<dbReference type="InterPro" id="IPR051629">
    <property type="entry name" value="Sulfite_efflux_TDT"/>
</dbReference>
<reference evidence="10 11" key="1">
    <citation type="submission" date="2020-07" db="EMBL/GenBank/DDBJ databases">
        <title>Sequencing the genomes of 1000 actinobacteria strains.</title>
        <authorList>
            <person name="Klenk H.-P."/>
        </authorList>
    </citation>
    <scope>NUCLEOTIDE SEQUENCE [LARGE SCALE GENOMIC DNA]</scope>
    <source>
        <strain evidence="10 11">DSM 100723</strain>
    </source>
</reference>
<accession>A0A7W3IPL6</accession>
<evidence type="ECO:0000256" key="4">
    <source>
        <dbReference type="ARBA" id="ARBA00022475"/>
    </source>
</evidence>
<feature type="transmembrane region" description="Helical" evidence="9">
    <location>
        <begin position="121"/>
        <end position="144"/>
    </location>
</feature>
<keyword evidence="4" id="KW-1003">Cell membrane</keyword>
<dbReference type="EMBL" id="JACGWT010000001">
    <property type="protein sequence ID" value="MBA8792906.1"/>
    <property type="molecule type" value="Genomic_DNA"/>
</dbReference>
<evidence type="ECO:0000256" key="2">
    <source>
        <dbReference type="ARBA" id="ARBA00008566"/>
    </source>
</evidence>
<keyword evidence="11" id="KW-1185">Reference proteome</keyword>
<evidence type="ECO:0000256" key="6">
    <source>
        <dbReference type="ARBA" id="ARBA00022989"/>
    </source>
</evidence>
<comment type="similarity">
    <text evidence="2">Belongs to the tellurite-resistance/dicarboxylate transporter (TDT) family.</text>
</comment>
<dbReference type="GO" id="GO:0055085">
    <property type="term" value="P:transmembrane transport"/>
    <property type="evidence" value="ECO:0007669"/>
    <property type="project" value="InterPro"/>
</dbReference>
<evidence type="ECO:0000256" key="3">
    <source>
        <dbReference type="ARBA" id="ARBA00022448"/>
    </source>
</evidence>
<dbReference type="PANTHER" id="PTHR31686:SF1">
    <property type="entry name" value="SULFITE EFFLUX PUMP SSU1"/>
    <property type="match status" value="1"/>
</dbReference>
<organism evidence="10 11">
    <name type="scientific">Microlunatus kandeliicorticis</name>
    <dbReference type="NCBI Taxonomy" id="1759536"/>
    <lineage>
        <taxon>Bacteria</taxon>
        <taxon>Bacillati</taxon>
        <taxon>Actinomycetota</taxon>
        <taxon>Actinomycetes</taxon>
        <taxon>Propionibacteriales</taxon>
        <taxon>Propionibacteriaceae</taxon>
        <taxon>Microlunatus</taxon>
    </lineage>
</organism>
<feature type="transmembrane region" description="Helical" evidence="9">
    <location>
        <begin position="292"/>
        <end position="319"/>
    </location>
</feature>
<proteinExistence type="inferred from homology"/>